<evidence type="ECO:0000313" key="2">
    <source>
        <dbReference type="Proteomes" id="UP000887566"/>
    </source>
</evidence>
<sequence>MGEAPSASPATRPAIEHTRVGWLMIADGRRKPRAGVTTSSERAGAPSPAAARVSTAGSIESTRERQSASYSAGRARTIFCGSNPLVPVDVGH</sequence>
<feature type="region of interest" description="Disordered" evidence="1">
    <location>
        <begin position="23"/>
        <end position="73"/>
    </location>
</feature>
<dbReference type="AlphaFoldDB" id="A0A914WAV9"/>
<dbReference type="Proteomes" id="UP000887566">
    <property type="component" value="Unplaced"/>
</dbReference>
<evidence type="ECO:0000256" key="1">
    <source>
        <dbReference type="SAM" id="MobiDB-lite"/>
    </source>
</evidence>
<evidence type="ECO:0000313" key="3">
    <source>
        <dbReference type="WBParaSite" id="PSAMB.scaffold3496size18042.g21628.t1"/>
    </source>
</evidence>
<name>A0A914WAV9_9BILA</name>
<reference evidence="3" key="1">
    <citation type="submission" date="2022-11" db="UniProtKB">
        <authorList>
            <consortium name="WormBaseParasite"/>
        </authorList>
    </citation>
    <scope>IDENTIFICATION</scope>
</reference>
<proteinExistence type="predicted"/>
<protein>
    <submittedName>
        <fullName evidence="3">Uncharacterized protein</fullName>
    </submittedName>
</protein>
<dbReference type="WBParaSite" id="PSAMB.scaffold3496size18042.g21628.t1">
    <property type="protein sequence ID" value="PSAMB.scaffold3496size18042.g21628.t1"/>
    <property type="gene ID" value="PSAMB.scaffold3496size18042.g21628"/>
</dbReference>
<accession>A0A914WAV9</accession>
<keyword evidence="2" id="KW-1185">Reference proteome</keyword>
<organism evidence="2 3">
    <name type="scientific">Plectus sambesii</name>
    <dbReference type="NCBI Taxonomy" id="2011161"/>
    <lineage>
        <taxon>Eukaryota</taxon>
        <taxon>Metazoa</taxon>
        <taxon>Ecdysozoa</taxon>
        <taxon>Nematoda</taxon>
        <taxon>Chromadorea</taxon>
        <taxon>Plectida</taxon>
        <taxon>Plectina</taxon>
        <taxon>Plectoidea</taxon>
        <taxon>Plectidae</taxon>
        <taxon>Plectus</taxon>
    </lineage>
</organism>